<organism evidence="2">
    <name type="scientific">uncultured Blastococcus sp</name>
    <dbReference type="NCBI Taxonomy" id="217144"/>
    <lineage>
        <taxon>Bacteria</taxon>
        <taxon>Bacillati</taxon>
        <taxon>Actinomycetota</taxon>
        <taxon>Actinomycetes</taxon>
        <taxon>Geodermatophilales</taxon>
        <taxon>Geodermatophilaceae</taxon>
        <taxon>Blastococcus</taxon>
        <taxon>environmental samples</taxon>
    </lineage>
</organism>
<feature type="non-terminal residue" evidence="2">
    <location>
        <position position="176"/>
    </location>
</feature>
<feature type="compositionally biased region" description="Low complexity" evidence="1">
    <location>
        <begin position="34"/>
        <end position="47"/>
    </location>
</feature>
<feature type="compositionally biased region" description="Low complexity" evidence="1">
    <location>
        <begin position="149"/>
        <end position="161"/>
    </location>
</feature>
<feature type="region of interest" description="Disordered" evidence="1">
    <location>
        <begin position="1"/>
        <end position="176"/>
    </location>
</feature>
<evidence type="ECO:0000256" key="1">
    <source>
        <dbReference type="SAM" id="MobiDB-lite"/>
    </source>
</evidence>
<accession>A0A6J4ICM4</accession>
<protein>
    <submittedName>
        <fullName evidence="2">Transcriptional regulator, MarR family</fullName>
    </submittedName>
</protein>
<proteinExistence type="predicted"/>
<feature type="compositionally biased region" description="Basic residues" evidence="1">
    <location>
        <begin position="48"/>
        <end position="57"/>
    </location>
</feature>
<evidence type="ECO:0000313" key="2">
    <source>
        <dbReference type="EMBL" id="CAA9247331.1"/>
    </source>
</evidence>
<sequence length="176" mass="17582">ERRGGRGRPDPGPVGQGTARPGLLADGRHRADQPAAARGVPRPAGHVRPVRPRRPVLRRAGGTAPGRPPLPAHAHGPDADGAGHVGGDHPAAGPVGGARADHPRAQRRRRPRRRGHADRRGPGGAGRGPAGPPGDRTGAAGRAPRRRSGAAGRPAAPAAGRAGPGSAGAAPRPARV</sequence>
<dbReference type="AlphaFoldDB" id="A0A6J4ICM4"/>
<feature type="compositionally biased region" description="Low complexity" evidence="1">
    <location>
        <begin position="133"/>
        <end position="142"/>
    </location>
</feature>
<name>A0A6J4ICM4_9ACTN</name>
<dbReference type="EMBL" id="CADCTN010000136">
    <property type="protein sequence ID" value="CAA9247331.1"/>
    <property type="molecule type" value="Genomic_DNA"/>
</dbReference>
<feature type="non-terminal residue" evidence="2">
    <location>
        <position position="1"/>
    </location>
</feature>
<feature type="compositionally biased region" description="Low complexity" evidence="1">
    <location>
        <begin position="167"/>
        <end position="176"/>
    </location>
</feature>
<feature type="compositionally biased region" description="Basic residues" evidence="1">
    <location>
        <begin position="105"/>
        <end position="117"/>
    </location>
</feature>
<reference evidence="2" key="1">
    <citation type="submission" date="2020-02" db="EMBL/GenBank/DDBJ databases">
        <authorList>
            <person name="Meier V. D."/>
        </authorList>
    </citation>
    <scope>NUCLEOTIDE SEQUENCE</scope>
    <source>
        <strain evidence="2">AVDCRST_MAG52</strain>
    </source>
</reference>
<gene>
    <name evidence="2" type="ORF">AVDCRST_MAG52-1967</name>
</gene>